<dbReference type="GO" id="GO:0005737">
    <property type="term" value="C:cytoplasm"/>
    <property type="evidence" value="ECO:0007669"/>
    <property type="project" value="TreeGrafter"/>
</dbReference>
<dbReference type="InterPro" id="IPR011990">
    <property type="entry name" value="TPR-like_helical_dom_sf"/>
</dbReference>
<protein>
    <recommendedName>
        <fullName evidence="2">UBA domain-containing protein</fullName>
    </recommendedName>
</protein>
<feature type="compositionally biased region" description="Pro residues" evidence="1">
    <location>
        <begin position="371"/>
        <end position="382"/>
    </location>
</feature>
<feature type="compositionally biased region" description="Low complexity" evidence="1">
    <location>
        <begin position="344"/>
        <end position="370"/>
    </location>
</feature>
<dbReference type="Proteomes" id="UP000094336">
    <property type="component" value="Unassembled WGS sequence"/>
</dbReference>
<sequence>MSRKNDAFADLFSTATNHKPKTDKIPLAQRQAMKPVPAASSWADVDLLSPDFASGNSSSSSVPTQKDEIDDLFEIFNKPAPVPVAPVPAVTSSSPQASQNGSFASSLNEGSESSNGNRYGYSSRPHVSRSQGLFSSDDDSDDPSEASAPSHSHLESTQSDEILAELLEMGFTMDQATGALRVTGGSDINIVISYLMDQAHRSPQPRARASETGELNEVITQLSSDFKNVATSWLNKGRKQLVKGMEMYKEQQFQSQGAQPAWMRNQEKYKAGSKQLEGDEEVAIDQREVERIVREQREREKERTRERMSKIGKAGASVAAERQTGSMERQNRGQNGSQHGSQESFRPSLSQSFRSSLSPSLSQRSSYLPASPAPATPAPATPEPQLVDLFGTAPAQRFKKAEDEPMMVSSSRRRRVTPTASLVPSTPSFTSSPAQRPATPLNEIQRFEYTRYKDSGNQAFTAGDFATALEQYELALQQLPPRHDFSIVVYSNLAAAGLKLGDSRRALDFANAGLEVIGAATTGNINGNTTEKPVKELWLKLVGRKAEALEHLEKWPEALAAYTLVIQNGGAGAASMDAKRRCQKMVSPQVKPAPKPVAKPVVKPTTKPLNNSSGALNRVKKQAQAQTDLDAARFASYDAITARITAWKLNKETNLRALLSSLQEILPVSSNWKPVGMGELVLTKKVKVAYMRAVSKTHPDKIGADVAVEDKLVMEGVFVVLNEAWDQFKELNGIS</sequence>
<feature type="region of interest" description="Disordered" evidence="1">
    <location>
        <begin position="586"/>
        <end position="613"/>
    </location>
</feature>
<gene>
    <name evidence="3" type="ORF">BABINDRAFT_160418</name>
</gene>
<dbReference type="GO" id="GO:0072318">
    <property type="term" value="P:clathrin coat disassembly"/>
    <property type="evidence" value="ECO:0007669"/>
    <property type="project" value="TreeGrafter"/>
</dbReference>
<accession>A0A1E3QTI1</accession>
<feature type="region of interest" description="Disordered" evidence="1">
    <location>
        <begin position="1"/>
        <end position="24"/>
    </location>
</feature>
<keyword evidence="4" id="KW-1185">Reference proteome</keyword>
<feature type="region of interest" description="Disordered" evidence="1">
    <location>
        <begin position="87"/>
        <end position="157"/>
    </location>
</feature>
<dbReference type="PANTHER" id="PTHR23172">
    <property type="entry name" value="AUXILIN/CYCLIN G-ASSOCIATED KINASE-RELATED"/>
    <property type="match status" value="1"/>
</dbReference>
<dbReference type="SUPFAM" id="SSF48452">
    <property type="entry name" value="TPR-like"/>
    <property type="match status" value="1"/>
</dbReference>
<proteinExistence type="predicted"/>
<dbReference type="GeneID" id="30146072"/>
<feature type="compositionally biased region" description="Polar residues" evidence="1">
    <location>
        <begin position="323"/>
        <end position="343"/>
    </location>
</feature>
<dbReference type="PANTHER" id="PTHR23172:SF19">
    <property type="entry name" value="J DOMAIN-CONTAINING PROTEIN"/>
    <property type="match status" value="1"/>
</dbReference>
<feature type="compositionally biased region" description="Low complexity" evidence="1">
    <location>
        <begin position="87"/>
        <end position="98"/>
    </location>
</feature>
<dbReference type="STRING" id="984486.A0A1E3QTI1"/>
<evidence type="ECO:0000313" key="3">
    <source>
        <dbReference type="EMBL" id="ODQ80995.1"/>
    </source>
</evidence>
<dbReference type="Gene3D" id="1.10.287.110">
    <property type="entry name" value="DnaJ domain"/>
    <property type="match status" value="1"/>
</dbReference>
<dbReference type="InterPro" id="IPR009060">
    <property type="entry name" value="UBA-like_sf"/>
</dbReference>
<dbReference type="InterPro" id="IPR015940">
    <property type="entry name" value="UBA"/>
</dbReference>
<reference evidence="4" key="1">
    <citation type="submission" date="2016-05" db="EMBL/GenBank/DDBJ databases">
        <title>Comparative genomics of biotechnologically important yeasts.</title>
        <authorList>
            <consortium name="DOE Joint Genome Institute"/>
            <person name="Riley R."/>
            <person name="Haridas S."/>
            <person name="Wolfe K.H."/>
            <person name="Lopes M.R."/>
            <person name="Hittinger C.T."/>
            <person name="Goker M."/>
            <person name="Salamov A."/>
            <person name="Wisecaver J."/>
            <person name="Long T.M."/>
            <person name="Aerts A.L."/>
            <person name="Barry K."/>
            <person name="Choi C."/>
            <person name="Clum A."/>
            <person name="Coughlan A.Y."/>
            <person name="Deshpande S."/>
            <person name="Douglass A.P."/>
            <person name="Hanson S.J."/>
            <person name="Klenk H.-P."/>
            <person name="Labutti K."/>
            <person name="Lapidus A."/>
            <person name="Lindquist E."/>
            <person name="Lipzen A."/>
            <person name="Meier-Kolthoff J.P."/>
            <person name="Ohm R.A."/>
            <person name="Otillar R.P."/>
            <person name="Pangilinan J."/>
            <person name="Peng Y."/>
            <person name="Rokas A."/>
            <person name="Rosa C.A."/>
            <person name="Scheuner C."/>
            <person name="Sibirny A.A."/>
            <person name="Slot J.C."/>
            <person name="Stielow J.B."/>
            <person name="Sun H."/>
            <person name="Kurtzman C.P."/>
            <person name="Blackwell M."/>
            <person name="Grigoriev I.V."/>
            <person name="Jeffries T.W."/>
        </authorList>
    </citation>
    <scope>NUCLEOTIDE SEQUENCE [LARGE SCALE GENOMIC DNA]</scope>
    <source>
        <strain evidence="4">NRRL Y-12698</strain>
    </source>
</reference>
<dbReference type="GO" id="GO:0072583">
    <property type="term" value="P:clathrin-dependent endocytosis"/>
    <property type="evidence" value="ECO:0007669"/>
    <property type="project" value="TreeGrafter"/>
</dbReference>
<feature type="region of interest" description="Disordered" evidence="1">
    <location>
        <begin position="49"/>
        <end position="74"/>
    </location>
</feature>
<dbReference type="RefSeq" id="XP_018986323.1">
    <property type="nucleotide sequence ID" value="XM_019128219.1"/>
</dbReference>
<dbReference type="SUPFAM" id="SSF46565">
    <property type="entry name" value="Chaperone J-domain"/>
    <property type="match status" value="1"/>
</dbReference>
<evidence type="ECO:0000259" key="2">
    <source>
        <dbReference type="PROSITE" id="PS50030"/>
    </source>
</evidence>
<dbReference type="PROSITE" id="PS50030">
    <property type="entry name" value="UBA"/>
    <property type="match status" value="1"/>
</dbReference>
<dbReference type="Gene3D" id="1.10.8.10">
    <property type="entry name" value="DNA helicase RuvA subunit, C-terminal domain"/>
    <property type="match status" value="1"/>
</dbReference>
<dbReference type="EMBL" id="KV454428">
    <property type="protein sequence ID" value="ODQ80995.1"/>
    <property type="molecule type" value="Genomic_DNA"/>
</dbReference>
<evidence type="ECO:0000313" key="4">
    <source>
        <dbReference type="Proteomes" id="UP000094336"/>
    </source>
</evidence>
<dbReference type="SMART" id="SM00165">
    <property type="entry name" value="UBA"/>
    <property type="match status" value="1"/>
</dbReference>
<dbReference type="SUPFAM" id="SSF46934">
    <property type="entry name" value="UBA-like"/>
    <property type="match status" value="1"/>
</dbReference>
<dbReference type="Gene3D" id="1.25.40.10">
    <property type="entry name" value="Tetratricopeptide repeat domain"/>
    <property type="match status" value="1"/>
</dbReference>
<organism evidence="3 4">
    <name type="scientific">Babjeviella inositovora NRRL Y-12698</name>
    <dbReference type="NCBI Taxonomy" id="984486"/>
    <lineage>
        <taxon>Eukaryota</taxon>
        <taxon>Fungi</taxon>
        <taxon>Dikarya</taxon>
        <taxon>Ascomycota</taxon>
        <taxon>Saccharomycotina</taxon>
        <taxon>Pichiomycetes</taxon>
        <taxon>Serinales incertae sedis</taxon>
        <taxon>Babjeviella</taxon>
    </lineage>
</organism>
<dbReference type="AlphaFoldDB" id="A0A1E3QTI1"/>
<dbReference type="InterPro" id="IPR036869">
    <property type="entry name" value="J_dom_sf"/>
</dbReference>
<dbReference type="OrthoDB" id="1717591at2759"/>
<feature type="domain" description="UBA" evidence="2">
    <location>
        <begin position="157"/>
        <end position="198"/>
    </location>
</feature>
<feature type="compositionally biased region" description="Polar residues" evidence="1">
    <location>
        <begin position="54"/>
        <end position="64"/>
    </location>
</feature>
<feature type="compositionally biased region" description="Polar residues" evidence="1">
    <location>
        <begin position="418"/>
        <end position="434"/>
    </location>
</feature>
<feature type="compositionally biased region" description="Low complexity" evidence="1">
    <location>
        <begin position="598"/>
        <end position="608"/>
    </location>
</feature>
<dbReference type="GO" id="GO:0030276">
    <property type="term" value="F:clathrin binding"/>
    <property type="evidence" value="ECO:0007669"/>
    <property type="project" value="TreeGrafter"/>
</dbReference>
<dbReference type="GO" id="GO:0031982">
    <property type="term" value="C:vesicle"/>
    <property type="evidence" value="ECO:0007669"/>
    <property type="project" value="TreeGrafter"/>
</dbReference>
<feature type="region of interest" description="Disordered" evidence="1">
    <location>
        <begin position="295"/>
        <end position="437"/>
    </location>
</feature>
<evidence type="ECO:0000256" key="1">
    <source>
        <dbReference type="SAM" id="MobiDB-lite"/>
    </source>
</evidence>
<dbReference type="Pfam" id="PF00627">
    <property type="entry name" value="UBA"/>
    <property type="match status" value="1"/>
</dbReference>
<feature type="compositionally biased region" description="Basic and acidic residues" evidence="1">
    <location>
        <begin position="295"/>
        <end position="309"/>
    </location>
</feature>
<feature type="compositionally biased region" description="Low complexity" evidence="1">
    <location>
        <begin position="105"/>
        <end position="124"/>
    </location>
</feature>
<name>A0A1E3QTI1_9ASCO</name>